<accession>A0A098S8I8</accession>
<dbReference type="AlphaFoldDB" id="A0A098S8I8"/>
<dbReference type="SUPFAM" id="SSF47928">
    <property type="entry name" value="N-terminal domain of the delta subunit of the F1F0-ATP synthase"/>
    <property type="match status" value="1"/>
</dbReference>
<keyword evidence="3 7" id="KW-0375">Hydrogen ion transport</keyword>
<evidence type="ECO:0000313" key="8">
    <source>
        <dbReference type="EMBL" id="KGE88839.1"/>
    </source>
</evidence>
<evidence type="ECO:0000256" key="2">
    <source>
        <dbReference type="ARBA" id="ARBA00022448"/>
    </source>
</evidence>
<dbReference type="HAMAP" id="MF_01416">
    <property type="entry name" value="ATP_synth_delta_bact"/>
    <property type="match status" value="1"/>
</dbReference>
<proteinExistence type="inferred from homology"/>
<dbReference type="STRING" id="1524460.IX84_06850"/>
<keyword evidence="6 7" id="KW-0066">ATP synthesis</keyword>
<dbReference type="PRINTS" id="PR00125">
    <property type="entry name" value="ATPASEDELTA"/>
</dbReference>
<comment type="similarity">
    <text evidence="7">Belongs to the ATPase delta chain family.</text>
</comment>
<dbReference type="EMBL" id="JPOS01000016">
    <property type="protein sequence ID" value="KGE88839.1"/>
    <property type="molecule type" value="Genomic_DNA"/>
</dbReference>
<keyword evidence="9" id="KW-1185">Reference proteome</keyword>
<gene>
    <name evidence="7" type="primary">atpH</name>
    <name evidence="8" type="ORF">IX84_06850</name>
</gene>
<organism evidence="8 9">
    <name type="scientific">Phaeodactylibacter xiamenensis</name>
    <dbReference type="NCBI Taxonomy" id="1524460"/>
    <lineage>
        <taxon>Bacteria</taxon>
        <taxon>Pseudomonadati</taxon>
        <taxon>Bacteroidota</taxon>
        <taxon>Saprospiria</taxon>
        <taxon>Saprospirales</taxon>
        <taxon>Haliscomenobacteraceae</taxon>
        <taxon>Phaeodactylibacter</taxon>
    </lineage>
</organism>
<dbReference type="Proteomes" id="UP000029736">
    <property type="component" value="Unassembled WGS sequence"/>
</dbReference>
<keyword evidence="4 7" id="KW-0406">Ion transport</keyword>
<evidence type="ECO:0000256" key="7">
    <source>
        <dbReference type="HAMAP-Rule" id="MF_01416"/>
    </source>
</evidence>
<evidence type="ECO:0000256" key="6">
    <source>
        <dbReference type="ARBA" id="ARBA00023310"/>
    </source>
</evidence>
<dbReference type="NCBIfam" id="TIGR01145">
    <property type="entry name" value="ATP_synt_delta"/>
    <property type="match status" value="1"/>
</dbReference>
<dbReference type="RefSeq" id="WP_044217767.1">
    <property type="nucleotide sequence ID" value="NZ_JBKAGJ010000001.1"/>
</dbReference>
<sequence>MSVQRIASRYAKSLIELAQEQNKLEAVTKDMETFKELLGNRDLYLLLKSPVVGTDKKKQIFKTLFEGKFDQLTSSFLDVLTTKVRESYMPEIVTEYLAQYKRLMHISTVTVTTATELDEKTLDAIKAKLLESKATDEKVEIVSVVDPDLIGGFVLEFDDKIYDASLASKLDGLKRQFRDNLYISQVSN</sequence>
<reference evidence="8 9" key="1">
    <citation type="journal article" date="2014" name="Int. J. Syst. Evol. Microbiol.">
        <title>Phaeodactylibacter xiamenensis gen. nov., sp. nov., a member of the family Saprospiraceae isolated from the marine alga Phaeodactylum tricornutum.</title>
        <authorList>
            <person name="Chen Z.Jr."/>
            <person name="Lei X."/>
            <person name="Lai Q."/>
            <person name="Li Y."/>
            <person name="Zhang B."/>
            <person name="Zhang J."/>
            <person name="Zhang H."/>
            <person name="Yang L."/>
            <person name="Zheng W."/>
            <person name="Tian Y."/>
            <person name="Yu Z."/>
            <person name="Xu H.Jr."/>
            <person name="Zheng T."/>
        </authorList>
    </citation>
    <scope>NUCLEOTIDE SEQUENCE [LARGE SCALE GENOMIC DNA]</scope>
    <source>
        <strain evidence="8 9">KD52</strain>
    </source>
</reference>
<evidence type="ECO:0000313" key="9">
    <source>
        <dbReference type="Proteomes" id="UP000029736"/>
    </source>
</evidence>
<dbReference type="PANTHER" id="PTHR11910">
    <property type="entry name" value="ATP SYNTHASE DELTA CHAIN"/>
    <property type="match status" value="1"/>
</dbReference>
<protein>
    <recommendedName>
        <fullName evidence="7">ATP synthase subunit delta</fullName>
    </recommendedName>
    <alternativeName>
        <fullName evidence="7">ATP synthase F(1) sector subunit delta</fullName>
    </alternativeName>
    <alternativeName>
        <fullName evidence="7">F-type ATPase subunit delta</fullName>
        <shortName evidence="7">F-ATPase subunit delta</shortName>
    </alternativeName>
</protein>
<dbReference type="GO" id="GO:0045259">
    <property type="term" value="C:proton-transporting ATP synthase complex"/>
    <property type="evidence" value="ECO:0007669"/>
    <property type="project" value="UniProtKB-KW"/>
</dbReference>
<evidence type="ECO:0000256" key="4">
    <source>
        <dbReference type="ARBA" id="ARBA00023065"/>
    </source>
</evidence>
<dbReference type="GO" id="GO:0046933">
    <property type="term" value="F:proton-transporting ATP synthase activity, rotational mechanism"/>
    <property type="evidence" value="ECO:0007669"/>
    <property type="project" value="UniProtKB-UniRule"/>
</dbReference>
<comment type="subcellular location">
    <subcellularLocation>
        <location evidence="7">Cell membrane</location>
        <topology evidence="7">Peripheral membrane protein</topology>
    </subcellularLocation>
    <subcellularLocation>
        <location evidence="1">Membrane</location>
    </subcellularLocation>
</comment>
<keyword evidence="2 7" id="KW-0813">Transport</keyword>
<comment type="function">
    <text evidence="7">This protein is part of the stalk that links CF(0) to CF(1). It either transmits conformational changes from CF(0) to CF(1) or is implicated in proton conduction.</text>
</comment>
<dbReference type="Gene3D" id="1.10.520.20">
    <property type="entry name" value="N-terminal domain of the delta subunit of the F1F0-ATP synthase"/>
    <property type="match status" value="1"/>
</dbReference>
<evidence type="ECO:0000256" key="3">
    <source>
        <dbReference type="ARBA" id="ARBA00022781"/>
    </source>
</evidence>
<keyword evidence="7" id="KW-1003">Cell membrane</keyword>
<dbReference type="OrthoDB" id="9802471at2"/>
<comment type="function">
    <text evidence="7">F(1)F(0) ATP synthase produces ATP from ADP in the presence of a proton or sodium gradient. F-type ATPases consist of two structural domains, F(1) containing the extramembraneous catalytic core and F(0) containing the membrane proton channel, linked together by a central stalk and a peripheral stalk. During catalysis, ATP synthesis in the catalytic domain of F(1) is coupled via a rotary mechanism of the central stalk subunits to proton translocation.</text>
</comment>
<evidence type="ECO:0000256" key="1">
    <source>
        <dbReference type="ARBA" id="ARBA00004370"/>
    </source>
</evidence>
<dbReference type="InterPro" id="IPR026015">
    <property type="entry name" value="ATP_synth_OSCP/delta_N_sf"/>
</dbReference>
<name>A0A098S8I8_9BACT</name>
<dbReference type="InterPro" id="IPR000711">
    <property type="entry name" value="ATPase_OSCP/dsu"/>
</dbReference>
<dbReference type="Pfam" id="PF00213">
    <property type="entry name" value="OSCP"/>
    <property type="match status" value="1"/>
</dbReference>
<evidence type="ECO:0000256" key="5">
    <source>
        <dbReference type="ARBA" id="ARBA00023136"/>
    </source>
</evidence>
<keyword evidence="5 7" id="KW-0472">Membrane</keyword>
<keyword evidence="7" id="KW-0139">CF(1)</keyword>
<dbReference type="GO" id="GO:0005886">
    <property type="term" value="C:plasma membrane"/>
    <property type="evidence" value="ECO:0007669"/>
    <property type="project" value="UniProtKB-SubCell"/>
</dbReference>
<comment type="caution">
    <text evidence="8">The sequence shown here is derived from an EMBL/GenBank/DDBJ whole genome shotgun (WGS) entry which is preliminary data.</text>
</comment>